<dbReference type="Proteomes" id="UP000190959">
    <property type="component" value="Unassembled WGS sequence"/>
</dbReference>
<reference evidence="5 6" key="1">
    <citation type="submission" date="2017-02" db="EMBL/GenBank/DDBJ databases">
        <title>Genome sequence of Clostridium beijerinckii Br21.</title>
        <authorList>
            <person name="Fonseca B.C."/>
            <person name="Guazzaroni M.E."/>
            <person name="Riano-Pachon D.M."/>
            <person name="Reginatto V."/>
        </authorList>
    </citation>
    <scope>NUCLEOTIDE SEQUENCE [LARGE SCALE GENOMIC DNA]</scope>
    <source>
        <strain evidence="5 6">Br21</strain>
    </source>
</reference>
<dbReference type="InterPro" id="IPR013342">
    <property type="entry name" value="Mandelate_racemase_C"/>
</dbReference>
<comment type="caution">
    <text evidence="5">The sequence shown here is derived from an EMBL/GenBank/DDBJ whole genome shotgun (WGS) entry which is preliminary data.</text>
</comment>
<dbReference type="AlphaFoldDB" id="A0A1S9NBA8"/>
<dbReference type="InterPro" id="IPR034593">
    <property type="entry name" value="DgoD-like"/>
</dbReference>
<gene>
    <name evidence="5" type="ORF">CBEIBR21_00610</name>
</gene>
<dbReference type="PANTHER" id="PTHR48080:SF2">
    <property type="entry name" value="D-GALACTONATE DEHYDRATASE"/>
    <property type="match status" value="1"/>
</dbReference>
<dbReference type="SUPFAM" id="SSF54826">
    <property type="entry name" value="Enolase N-terminal domain-like"/>
    <property type="match status" value="1"/>
</dbReference>
<protein>
    <submittedName>
        <fullName evidence="5">MR-MLE family protein</fullName>
    </submittedName>
</protein>
<dbReference type="Pfam" id="PF13378">
    <property type="entry name" value="MR_MLE_C"/>
    <property type="match status" value="1"/>
</dbReference>
<evidence type="ECO:0000256" key="2">
    <source>
        <dbReference type="ARBA" id="ARBA00023239"/>
    </source>
</evidence>
<dbReference type="Gene3D" id="3.30.390.10">
    <property type="entry name" value="Enolase-like, N-terminal domain"/>
    <property type="match status" value="1"/>
</dbReference>
<feature type="transmembrane region" description="Helical" evidence="3">
    <location>
        <begin position="80"/>
        <end position="101"/>
    </location>
</feature>
<dbReference type="GO" id="GO:0016829">
    <property type="term" value="F:lyase activity"/>
    <property type="evidence" value="ECO:0007669"/>
    <property type="project" value="UniProtKB-KW"/>
</dbReference>
<evidence type="ECO:0000313" key="6">
    <source>
        <dbReference type="Proteomes" id="UP000190959"/>
    </source>
</evidence>
<dbReference type="SFLD" id="SFLDS00001">
    <property type="entry name" value="Enolase"/>
    <property type="match status" value="1"/>
</dbReference>
<dbReference type="InterPro" id="IPR018110">
    <property type="entry name" value="Mandel_Rmase/mucon_lact_enz_CS"/>
</dbReference>
<keyword evidence="1" id="KW-0479">Metal-binding</keyword>
<keyword evidence="3" id="KW-0812">Transmembrane</keyword>
<dbReference type="CDD" id="cd03316">
    <property type="entry name" value="MR_like"/>
    <property type="match status" value="1"/>
</dbReference>
<evidence type="ECO:0000256" key="3">
    <source>
        <dbReference type="SAM" id="Phobius"/>
    </source>
</evidence>
<accession>A0A1S9NBA8</accession>
<dbReference type="EMBL" id="MWMH01000001">
    <property type="protein sequence ID" value="OOP74701.1"/>
    <property type="molecule type" value="Genomic_DNA"/>
</dbReference>
<dbReference type="SUPFAM" id="SSF51604">
    <property type="entry name" value="Enolase C-terminal domain-like"/>
    <property type="match status" value="1"/>
</dbReference>
<dbReference type="InterPro" id="IPR029017">
    <property type="entry name" value="Enolase-like_N"/>
</dbReference>
<organism evidence="5 6">
    <name type="scientific">Clostridium beijerinckii</name>
    <name type="common">Clostridium MP</name>
    <dbReference type="NCBI Taxonomy" id="1520"/>
    <lineage>
        <taxon>Bacteria</taxon>
        <taxon>Bacillati</taxon>
        <taxon>Bacillota</taxon>
        <taxon>Clostridia</taxon>
        <taxon>Eubacteriales</taxon>
        <taxon>Clostridiaceae</taxon>
        <taxon>Clostridium</taxon>
    </lineage>
</organism>
<dbReference type="SMART" id="SM00922">
    <property type="entry name" value="MR_MLE"/>
    <property type="match status" value="1"/>
</dbReference>
<dbReference type="InterPro" id="IPR013341">
    <property type="entry name" value="Mandelate_racemase_N_dom"/>
</dbReference>
<proteinExistence type="predicted"/>
<evidence type="ECO:0000256" key="1">
    <source>
        <dbReference type="ARBA" id="ARBA00022723"/>
    </source>
</evidence>
<dbReference type="RefSeq" id="WP_078114241.1">
    <property type="nucleotide sequence ID" value="NZ_MWMH01000001.1"/>
</dbReference>
<feature type="domain" description="Mandelate racemase/muconate lactonizing enzyme C-terminal" evidence="4">
    <location>
        <begin position="145"/>
        <end position="259"/>
    </location>
</feature>
<name>A0A1S9NBA8_CLOBE</name>
<dbReference type="PANTHER" id="PTHR48080">
    <property type="entry name" value="D-GALACTONATE DEHYDRATASE-RELATED"/>
    <property type="match status" value="1"/>
</dbReference>
<keyword evidence="2" id="KW-0456">Lyase</keyword>
<evidence type="ECO:0000313" key="5">
    <source>
        <dbReference type="EMBL" id="OOP74701.1"/>
    </source>
</evidence>
<keyword evidence="3" id="KW-1133">Transmembrane helix</keyword>
<dbReference type="GO" id="GO:0046872">
    <property type="term" value="F:metal ion binding"/>
    <property type="evidence" value="ECO:0007669"/>
    <property type="project" value="UniProtKB-KW"/>
</dbReference>
<keyword evidence="3" id="KW-0472">Membrane</keyword>
<dbReference type="InterPro" id="IPR029065">
    <property type="entry name" value="Enolase_C-like"/>
</dbReference>
<dbReference type="InterPro" id="IPR036849">
    <property type="entry name" value="Enolase-like_C_sf"/>
</dbReference>
<evidence type="ECO:0000259" key="4">
    <source>
        <dbReference type="SMART" id="SM00922"/>
    </source>
</evidence>
<dbReference type="GO" id="GO:0009063">
    <property type="term" value="P:amino acid catabolic process"/>
    <property type="evidence" value="ECO:0007669"/>
    <property type="project" value="InterPro"/>
</dbReference>
<sequence>MKITSVEIFCADYDKNAPNEPVFVRINTDGGICGFGEAGVAYGNSKLAAIGQIQDFGKLIIGENPMNIEKIWNKLQKETFWGLGGGTVIFSAISAIDIALWDIKGKLLGVPVYELLGGKVRDKVRAYASQIQFDWDKDSRPLGGIKEYGEAARKARADGYTALKVDPLQRDEFGKKNLRNDGLLTNYKLKLCKARLAEIRNAVGDEMDIILELHAKTDFNAALQIAKLAEEFNIYYLEEPCGPLNPQLMSSLKEKTNIPLASGERIYSRYGYLPFLQNRSLDVIQPDVANCGGISEAKKICDMAQIYDVLVQMHVCGGPISNAAALQIEAVIPNFCIHEYHVGNMSDFTRSLGAYDDTPVDGYITISDRPGIGQDIPEEILNKCTKFIVD</sequence>
<dbReference type="Gene3D" id="3.20.20.120">
    <property type="entry name" value="Enolase-like C-terminal domain"/>
    <property type="match status" value="1"/>
</dbReference>
<dbReference type="Pfam" id="PF02746">
    <property type="entry name" value="MR_MLE_N"/>
    <property type="match status" value="1"/>
</dbReference>
<dbReference type="SFLD" id="SFLDG00179">
    <property type="entry name" value="mandelate_racemase"/>
    <property type="match status" value="1"/>
</dbReference>
<dbReference type="PROSITE" id="PS00908">
    <property type="entry name" value="MR_MLE_1"/>
    <property type="match status" value="1"/>
</dbReference>